<comment type="caution">
    <text evidence="2">The sequence shown here is derived from an EMBL/GenBank/DDBJ whole genome shotgun (WGS) entry which is preliminary data.</text>
</comment>
<dbReference type="RefSeq" id="WP_055396315.1">
    <property type="nucleotide sequence ID" value="NZ_JAMXAX010000202.1"/>
</dbReference>
<organism evidence="2 3">
    <name type="scientific">Acidovorax facilis</name>
    <dbReference type="NCBI Taxonomy" id="12917"/>
    <lineage>
        <taxon>Bacteria</taxon>
        <taxon>Pseudomonadati</taxon>
        <taxon>Pseudomonadota</taxon>
        <taxon>Betaproteobacteria</taxon>
        <taxon>Burkholderiales</taxon>
        <taxon>Comamonadaceae</taxon>
        <taxon>Acidovorax</taxon>
    </lineage>
</organism>
<reference evidence="3" key="1">
    <citation type="journal article" date="2019" name="Int. J. Syst. Evol. Microbiol.">
        <title>The Global Catalogue of Microorganisms (GCM) 10K type strain sequencing project: providing services to taxonomists for standard genome sequencing and annotation.</title>
        <authorList>
            <consortium name="The Broad Institute Genomics Platform"/>
            <consortium name="The Broad Institute Genome Sequencing Center for Infectious Disease"/>
            <person name="Wu L."/>
            <person name="Ma J."/>
        </authorList>
    </citation>
    <scope>NUCLEOTIDE SEQUENCE [LARGE SCALE GENOMIC DNA]</scope>
    <source>
        <strain evidence="3">CCUG 2113</strain>
    </source>
</reference>
<proteinExistence type="predicted"/>
<gene>
    <name evidence="2" type="ORF">ACFOW3_16315</name>
</gene>
<sequence length="174" mass="18390">MTVLLDPDRIAMVAKGVSAIVASRDAALRPSIMRAVGSHISGDGQEVTVYLRRSQSEQLLQDIAHTGEIAVVFSVPSTHQTLQLKARRATQRPAHDGDLPVLQAYLQSMVQEVGQVGYGPQYVAAMLAAPLQDVVAVSFTPTSAFDQTPGPRAGAELCSPPTSPSPPSPPMPQP</sequence>
<evidence type="ECO:0000313" key="3">
    <source>
        <dbReference type="Proteomes" id="UP001595693"/>
    </source>
</evidence>
<evidence type="ECO:0000256" key="1">
    <source>
        <dbReference type="SAM" id="MobiDB-lite"/>
    </source>
</evidence>
<feature type="region of interest" description="Disordered" evidence="1">
    <location>
        <begin position="145"/>
        <end position="174"/>
    </location>
</feature>
<accession>A0ABV8DCK9</accession>
<dbReference type="Proteomes" id="UP001595693">
    <property type="component" value="Unassembled WGS sequence"/>
</dbReference>
<protein>
    <submittedName>
        <fullName evidence="2">Uncharacterized protein</fullName>
    </submittedName>
</protein>
<keyword evidence="3" id="KW-1185">Reference proteome</keyword>
<feature type="compositionally biased region" description="Pro residues" evidence="1">
    <location>
        <begin position="161"/>
        <end position="174"/>
    </location>
</feature>
<evidence type="ECO:0000313" key="2">
    <source>
        <dbReference type="EMBL" id="MFC3936179.1"/>
    </source>
</evidence>
<name>A0ABV8DCK9_9BURK</name>
<dbReference type="EMBL" id="JBHSAJ010000048">
    <property type="protein sequence ID" value="MFC3936179.1"/>
    <property type="molecule type" value="Genomic_DNA"/>
</dbReference>